<dbReference type="AlphaFoldDB" id="A0AAV4WAC7"/>
<proteinExistence type="predicted"/>
<keyword evidence="2" id="KW-1185">Reference proteome</keyword>
<dbReference type="EMBL" id="BPLQ01014341">
    <property type="protein sequence ID" value="GIY79164.1"/>
    <property type="molecule type" value="Genomic_DNA"/>
</dbReference>
<dbReference type="Proteomes" id="UP001054837">
    <property type="component" value="Unassembled WGS sequence"/>
</dbReference>
<evidence type="ECO:0000313" key="1">
    <source>
        <dbReference type="EMBL" id="GIY79164.1"/>
    </source>
</evidence>
<gene>
    <name evidence="1" type="ORF">CDAR_79751</name>
</gene>
<accession>A0AAV4WAC7</accession>
<evidence type="ECO:0000313" key="2">
    <source>
        <dbReference type="Proteomes" id="UP001054837"/>
    </source>
</evidence>
<name>A0AAV4WAC7_9ARAC</name>
<organism evidence="1 2">
    <name type="scientific">Caerostris darwini</name>
    <dbReference type="NCBI Taxonomy" id="1538125"/>
    <lineage>
        <taxon>Eukaryota</taxon>
        <taxon>Metazoa</taxon>
        <taxon>Ecdysozoa</taxon>
        <taxon>Arthropoda</taxon>
        <taxon>Chelicerata</taxon>
        <taxon>Arachnida</taxon>
        <taxon>Araneae</taxon>
        <taxon>Araneomorphae</taxon>
        <taxon>Entelegynae</taxon>
        <taxon>Araneoidea</taxon>
        <taxon>Araneidae</taxon>
        <taxon>Caerostris</taxon>
    </lineage>
</organism>
<reference evidence="1 2" key="1">
    <citation type="submission" date="2021-06" db="EMBL/GenBank/DDBJ databases">
        <title>Caerostris darwini draft genome.</title>
        <authorList>
            <person name="Kono N."/>
            <person name="Arakawa K."/>
        </authorList>
    </citation>
    <scope>NUCLEOTIDE SEQUENCE [LARGE SCALE GENOMIC DNA]</scope>
</reference>
<protein>
    <submittedName>
        <fullName evidence="1">Uncharacterized protein</fullName>
    </submittedName>
</protein>
<sequence>MSEGRESSHNKRPNSYGYHWISTGIIHEDGICDCWPQVVFSQNVKINPGDIDQLPVPLSSPVKNWPSTNVEHMDLISSCMTECFRNIERFREELARSGRRQYVSGYSKVVGQKPGFYAERAASNLYPSELKGGLNDLNPCNDTWRERLIWNPNCNIPTYCTDLFSGPGYFTEDVFRTVLHMIYLNIERWIHVLVPPGHQQEMRSRSMSNIAAQKSANNGLMEMPGNQLTSTTTQNPSNPRPLYSEVCRKEKSRTTCPKQQQKEVNTEDVQELFELTYFPPKKDVEEEYELTYWGPKRDDRH</sequence>
<comment type="caution">
    <text evidence="1">The sequence shown here is derived from an EMBL/GenBank/DDBJ whole genome shotgun (WGS) entry which is preliminary data.</text>
</comment>